<dbReference type="EMBL" id="GECU01037582">
    <property type="protein sequence ID" value="JAS70124.1"/>
    <property type="molecule type" value="Transcribed_RNA"/>
</dbReference>
<reference evidence="1" key="1">
    <citation type="submission" date="2015-11" db="EMBL/GenBank/DDBJ databases">
        <title>De novo transcriptome assembly of four potential Pierce s Disease insect vectors from Arizona vineyards.</title>
        <authorList>
            <person name="Tassone E.E."/>
        </authorList>
    </citation>
    <scope>NUCLEOTIDE SEQUENCE</scope>
</reference>
<protein>
    <submittedName>
        <fullName evidence="1">Uncharacterized protein</fullName>
    </submittedName>
</protein>
<organism evidence="1">
    <name type="scientific">Homalodisca liturata</name>
    <dbReference type="NCBI Taxonomy" id="320908"/>
    <lineage>
        <taxon>Eukaryota</taxon>
        <taxon>Metazoa</taxon>
        <taxon>Ecdysozoa</taxon>
        <taxon>Arthropoda</taxon>
        <taxon>Hexapoda</taxon>
        <taxon>Insecta</taxon>
        <taxon>Pterygota</taxon>
        <taxon>Neoptera</taxon>
        <taxon>Paraneoptera</taxon>
        <taxon>Hemiptera</taxon>
        <taxon>Auchenorrhyncha</taxon>
        <taxon>Membracoidea</taxon>
        <taxon>Cicadellidae</taxon>
        <taxon>Cicadellinae</taxon>
        <taxon>Proconiini</taxon>
        <taxon>Homalodisca</taxon>
    </lineage>
</organism>
<accession>A0A1B6H6B6</accession>
<sequence length="165" mass="18464">ILFGSIQDINNFITMMERTCLWTFLLICGTWTASVQKSATNLLFSLQPDPAMVEKFSRNFSSKTKNTHSTNLVSELLMNPSGDFEQEKAVTEGVDFNPDALYAANLLNSGRNDTPGNIEILFEEAHRNIIDYTFGFEEKKSWNDQNLSLVVFAMDGVILVVAVIA</sequence>
<feature type="non-terminal residue" evidence="1">
    <location>
        <position position="1"/>
    </location>
</feature>
<proteinExistence type="predicted"/>
<feature type="non-terminal residue" evidence="1">
    <location>
        <position position="165"/>
    </location>
</feature>
<gene>
    <name evidence="1" type="ORF">g.2454</name>
</gene>
<dbReference type="AlphaFoldDB" id="A0A1B6H6B6"/>
<name>A0A1B6H6B6_9HEMI</name>
<evidence type="ECO:0000313" key="1">
    <source>
        <dbReference type="EMBL" id="JAS70124.1"/>
    </source>
</evidence>